<dbReference type="AlphaFoldDB" id="A0AA90ZK91"/>
<reference evidence="2" key="1">
    <citation type="submission" date="2019-09" db="EMBL/GenBank/DDBJ databases">
        <title>Distinct polysaccharide growth profiles of human intestinal Prevotella copri isolates.</title>
        <authorList>
            <person name="Fehlner-Peach H."/>
            <person name="Magnabosco C."/>
            <person name="Raghavan V."/>
            <person name="Scher J.U."/>
            <person name="Tett A."/>
            <person name="Cox L.M."/>
            <person name="Gottsegen C."/>
            <person name="Watters A."/>
            <person name="Wiltshire- Gordon J.D."/>
            <person name="Segata N."/>
            <person name="Bonneau R."/>
            <person name="Littman D.R."/>
        </authorList>
    </citation>
    <scope>NUCLEOTIDE SEQUENCE [LARGE SCALE GENOMIC DNA]</scope>
    <source>
        <strain evidence="2">iAQ1179</strain>
    </source>
</reference>
<protein>
    <submittedName>
        <fullName evidence="1">Uncharacterized protein</fullName>
    </submittedName>
</protein>
<comment type="caution">
    <text evidence="1">The sequence shown here is derived from an EMBL/GenBank/DDBJ whole genome shotgun (WGS) entry which is preliminary data.</text>
</comment>
<dbReference type="RefSeq" id="WP_118311832.1">
    <property type="nucleotide sequence ID" value="NZ_CP137557.1"/>
</dbReference>
<gene>
    <name evidence="1" type="ORF">F7D95_07870</name>
</gene>
<dbReference type="Proteomes" id="UP000442105">
    <property type="component" value="Unassembled WGS sequence"/>
</dbReference>
<organism evidence="1 2">
    <name type="scientific">Segatella copri</name>
    <dbReference type="NCBI Taxonomy" id="165179"/>
    <lineage>
        <taxon>Bacteria</taxon>
        <taxon>Pseudomonadati</taxon>
        <taxon>Bacteroidota</taxon>
        <taxon>Bacteroidia</taxon>
        <taxon>Bacteroidales</taxon>
        <taxon>Prevotellaceae</taxon>
        <taxon>Segatella</taxon>
    </lineage>
</organism>
<sequence>MAKIDFQNFTIPVGISKKRKQTGDARETIANLVYTRSMGIKAHHLAFKIYESNGATEFSDDEVNLIKELVEHYCFPSIIDALNEQLNCQTDKNE</sequence>
<name>A0AA90ZK91_9BACT</name>
<evidence type="ECO:0000313" key="2">
    <source>
        <dbReference type="Proteomes" id="UP000442105"/>
    </source>
</evidence>
<proteinExistence type="predicted"/>
<dbReference type="EMBL" id="VZCW01000208">
    <property type="protein sequence ID" value="MQN12737.1"/>
    <property type="molecule type" value="Genomic_DNA"/>
</dbReference>
<evidence type="ECO:0000313" key="1">
    <source>
        <dbReference type="EMBL" id="MQN12737.1"/>
    </source>
</evidence>
<accession>A0AA90ZK91</accession>